<dbReference type="GO" id="GO:0003700">
    <property type="term" value="F:DNA-binding transcription factor activity"/>
    <property type="evidence" value="ECO:0007669"/>
    <property type="project" value="InterPro"/>
</dbReference>
<evidence type="ECO:0000256" key="2">
    <source>
        <dbReference type="ARBA" id="ARBA00023125"/>
    </source>
</evidence>
<sequence>MHRPAAAAGSGAAGQLRPLDRGGAAVSDVVTIDLVDPTPPFEQVRRQLTLLIETGQLVTGERLPSVRQLAGDLGLATGTVARAYRELESAGLVVTRRGGGTRVADRPSSASAAATSLLEDAAREYLARAKALGAGPDRAIQVVEIVSRRH</sequence>
<protein>
    <submittedName>
        <fullName evidence="5">GntR family transcriptional regulator</fullName>
    </submittedName>
</protein>
<keyword evidence="3" id="KW-0804">Transcription</keyword>
<dbReference type="PANTHER" id="PTHR38445">
    <property type="entry name" value="HTH-TYPE TRANSCRIPTIONAL REPRESSOR YTRA"/>
    <property type="match status" value="1"/>
</dbReference>
<keyword evidence="1" id="KW-0805">Transcription regulation</keyword>
<keyword evidence="6" id="KW-1185">Reference proteome</keyword>
<dbReference type="Gene3D" id="1.10.10.10">
    <property type="entry name" value="Winged helix-like DNA-binding domain superfamily/Winged helix DNA-binding domain"/>
    <property type="match status" value="1"/>
</dbReference>
<dbReference type="CDD" id="cd07377">
    <property type="entry name" value="WHTH_GntR"/>
    <property type="match status" value="1"/>
</dbReference>
<dbReference type="InterPro" id="IPR036388">
    <property type="entry name" value="WH-like_DNA-bd_sf"/>
</dbReference>
<organism evidence="5 6">
    <name type="scientific">Janibacter hoylei PVAS-1</name>
    <dbReference type="NCBI Taxonomy" id="1210046"/>
    <lineage>
        <taxon>Bacteria</taxon>
        <taxon>Bacillati</taxon>
        <taxon>Actinomycetota</taxon>
        <taxon>Actinomycetes</taxon>
        <taxon>Micrococcales</taxon>
        <taxon>Intrasporangiaceae</taxon>
        <taxon>Janibacter</taxon>
    </lineage>
</organism>
<evidence type="ECO:0000259" key="4">
    <source>
        <dbReference type="PROSITE" id="PS50949"/>
    </source>
</evidence>
<proteinExistence type="predicted"/>
<dbReference type="Proteomes" id="UP000288711">
    <property type="component" value="Unassembled WGS sequence"/>
</dbReference>
<dbReference type="SMART" id="SM00345">
    <property type="entry name" value="HTH_GNTR"/>
    <property type="match status" value="1"/>
</dbReference>
<dbReference type="GO" id="GO:0003677">
    <property type="term" value="F:DNA binding"/>
    <property type="evidence" value="ECO:0007669"/>
    <property type="project" value="UniProtKB-KW"/>
</dbReference>
<evidence type="ECO:0000256" key="3">
    <source>
        <dbReference type="ARBA" id="ARBA00023163"/>
    </source>
</evidence>
<feature type="domain" description="HTH gntR-type" evidence="4">
    <location>
        <begin position="38"/>
        <end position="106"/>
    </location>
</feature>
<dbReference type="PANTHER" id="PTHR38445:SF7">
    <property type="entry name" value="GNTR-FAMILY TRANSCRIPTIONAL REGULATOR"/>
    <property type="match status" value="1"/>
</dbReference>
<name>A0A444B2V0_9MICO</name>
<accession>A0A444B2V0</accession>
<keyword evidence="2" id="KW-0238">DNA-binding</keyword>
<reference evidence="5 6" key="1">
    <citation type="journal article" date="2009" name="Int. J. Syst. Evol. Microbiol.">
        <title>Janibacter hoylei sp. nov., Bacillus isronensis sp. nov. and Bacillus aryabhattai sp. nov., isolated from cryotubes used for collecting air from the upper atmosphere.</title>
        <authorList>
            <person name="Shivaji S."/>
            <person name="Chaturvedi P."/>
            <person name="Begum Z."/>
            <person name="Pindi P.K."/>
            <person name="Manorama R."/>
            <person name="Padmanaban D.A."/>
            <person name="Shouche Y.S."/>
            <person name="Pawar S."/>
            <person name="Vaishampayan P."/>
            <person name="Dutt C.B."/>
            <person name="Datta G.N."/>
            <person name="Manchanda R.K."/>
            <person name="Rao U.R."/>
            <person name="Bhargava P.M."/>
            <person name="Narlikar J.V."/>
        </authorList>
    </citation>
    <scope>NUCLEOTIDE SEQUENCE [LARGE SCALE GENOMIC DNA]</scope>
    <source>
        <strain evidence="5 6">PVAS-1</strain>
    </source>
</reference>
<dbReference type="InterPro" id="IPR000524">
    <property type="entry name" value="Tscrpt_reg_HTH_GntR"/>
</dbReference>
<dbReference type="InterPro" id="IPR036390">
    <property type="entry name" value="WH_DNA-bd_sf"/>
</dbReference>
<comment type="caution">
    <text evidence="5">The sequence shown here is derived from an EMBL/GenBank/DDBJ whole genome shotgun (WGS) entry which is preliminary data.</text>
</comment>
<dbReference type="AlphaFoldDB" id="A0A444B2V0"/>
<evidence type="ECO:0000313" key="6">
    <source>
        <dbReference type="Proteomes" id="UP000288711"/>
    </source>
</evidence>
<evidence type="ECO:0000313" key="5">
    <source>
        <dbReference type="EMBL" id="RWU82672.1"/>
    </source>
</evidence>
<dbReference type="EMBL" id="PIPF01000010">
    <property type="protein sequence ID" value="RWU82672.1"/>
    <property type="molecule type" value="Genomic_DNA"/>
</dbReference>
<gene>
    <name evidence="5" type="ORF">CWN80_10950</name>
</gene>
<dbReference type="Pfam" id="PF00392">
    <property type="entry name" value="GntR"/>
    <property type="match status" value="1"/>
</dbReference>
<dbReference type="SUPFAM" id="SSF46785">
    <property type="entry name" value="Winged helix' DNA-binding domain"/>
    <property type="match status" value="1"/>
</dbReference>
<evidence type="ECO:0000256" key="1">
    <source>
        <dbReference type="ARBA" id="ARBA00023015"/>
    </source>
</evidence>
<dbReference type="PROSITE" id="PS50949">
    <property type="entry name" value="HTH_GNTR"/>
    <property type="match status" value="1"/>
</dbReference>